<proteinExistence type="predicted"/>
<dbReference type="Proteomes" id="UP000199672">
    <property type="component" value="Unassembled WGS sequence"/>
</dbReference>
<dbReference type="AlphaFoldDB" id="A0A1I1Q5Z0"/>
<dbReference type="RefSeq" id="WP_091493029.1">
    <property type="nucleotide sequence ID" value="NZ_FOMH01000005.1"/>
</dbReference>
<dbReference type="EMBL" id="FOMH01000005">
    <property type="protein sequence ID" value="SFD17534.1"/>
    <property type="molecule type" value="Genomic_DNA"/>
</dbReference>
<protein>
    <submittedName>
        <fullName evidence="1">Uncharacterized protein</fullName>
    </submittedName>
</protein>
<evidence type="ECO:0000313" key="2">
    <source>
        <dbReference type="Proteomes" id="UP000199672"/>
    </source>
</evidence>
<evidence type="ECO:0000313" key="1">
    <source>
        <dbReference type="EMBL" id="SFD17534.1"/>
    </source>
</evidence>
<gene>
    <name evidence="1" type="ORF">SAMN05216297_105107</name>
</gene>
<keyword evidence="2" id="KW-1185">Reference proteome</keyword>
<reference evidence="2" key="1">
    <citation type="submission" date="2016-10" db="EMBL/GenBank/DDBJ databases">
        <authorList>
            <person name="Varghese N."/>
            <person name="Submissions S."/>
        </authorList>
    </citation>
    <scope>NUCLEOTIDE SEQUENCE [LARGE SCALE GENOMIC DNA]</scope>
    <source>
        <strain evidence="2">CGMCC 1.10370</strain>
    </source>
</reference>
<accession>A0A1I1Q5Z0</accession>
<name>A0A1I1Q5Z0_9FLAO</name>
<dbReference type="STRING" id="739143.SAMN05216297_105107"/>
<organism evidence="1 2">
    <name type="scientific">Flavobacterium phragmitis</name>
    <dbReference type="NCBI Taxonomy" id="739143"/>
    <lineage>
        <taxon>Bacteria</taxon>
        <taxon>Pseudomonadati</taxon>
        <taxon>Bacteroidota</taxon>
        <taxon>Flavobacteriia</taxon>
        <taxon>Flavobacteriales</taxon>
        <taxon>Flavobacteriaceae</taxon>
        <taxon>Flavobacterium</taxon>
    </lineage>
</organism>
<sequence>MTIELNKEYKIEFKQYFESSWFGNLLINEIDHEFTFDDAGDINWLEIKNRLLYFINHHNEIIEMTNNGIKNYLNTSLGWKQIEAYDLECVIIPLNSDREDDFIIHPIFILDPYVQWYIYIYDNEGPRLRKVTRE</sequence>